<keyword evidence="9" id="KW-1185">Reference proteome</keyword>
<feature type="region of interest" description="Disordered" evidence="5">
    <location>
        <begin position="191"/>
        <end position="248"/>
    </location>
</feature>
<dbReference type="InterPro" id="IPR004875">
    <property type="entry name" value="DDE_SF_endonuclease_dom"/>
</dbReference>
<evidence type="ECO:0000259" key="6">
    <source>
        <dbReference type="PROSITE" id="PS50960"/>
    </source>
</evidence>
<evidence type="ECO:0000256" key="3">
    <source>
        <dbReference type="ARBA" id="ARBA00023242"/>
    </source>
</evidence>
<evidence type="ECO:0000313" key="8">
    <source>
        <dbReference type="EMBL" id="KAH0818651.1"/>
    </source>
</evidence>
<feature type="compositionally biased region" description="Polar residues" evidence="5">
    <location>
        <begin position="591"/>
        <end position="600"/>
    </location>
</feature>
<evidence type="ECO:0000313" key="9">
    <source>
        <dbReference type="Proteomes" id="UP000719412"/>
    </source>
</evidence>
<dbReference type="PROSITE" id="PS50960">
    <property type="entry name" value="HTH_PSQ"/>
    <property type="match status" value="1"/>
</dbReference>
<dbReference type="GO" id="GO:0005634">
    <property type="term" value="C:nucleus"/>
    <property type="evidence" value="ECO:0007669"/>
    <property type="project" value="UniProtKB-SubCell"/>
</dbReference>
<keyword evidence="3 4" id="KW-0539">Nucleus</keyword>
<evidence type="ECO:0000259" key="7">
    <source>
        <dbReference type="PROSITE" id="PS51253"/>
    </source>
</evidence>
<keyword evidence="2 4" id="KW-0238">DNA-binding</keyword>
<evidence type="ECO:0000256" key="2">
    <source>
        <dbReference type="ARBA" id="ARBA00023125"/>
    </source>
</evidence>
<comment type="subcellular location">
    <subcellularLocation>
        <location evidence="1 4">Nucleus</location>
    </subcellularLocation>
</comment>
<dbReference type="Proteomes" id="UP000719412">
    <property type="component" value="Unassembled WGS sequence"/>
</dbReference>
<sequence>MEPKRRRLQYTVESLKNAVEEIKAGMPFKTASKKYGIPRGTLQDKVKGRTPVEKKSGPETVLTKDEENHLENWLIHIAKCGFPGTKDQLLDSVEILVKNLKRPNTFTDGRPGRRWYERFMARHPQLSKRIPQNLTSSRANLSENRIRQWFTEVETYLTSTNNFEITSDASRVFNCDETAFFLSPKGDKVLEEKKRKEEEKKVQRQEERKRKKMEVEKRKKNKKSDDIYPEQAIDSDDDRSTNNDQLDSNENYRIDDFVVAIYNNQYYPGKIISIKDADQYEVTHMERKGINWLWPDKPDILIYEKSEILKKITAPISRNKRGFTKNNVNIFFNNLATVLEKYKFAPDCIVNTDETGIPTVIQAPKVNCEKGKKQHRVKQALLVDNHETHVSLDAINFCREHRMIMLSFPPHSTHKMQPLDVGIYGPFKAKLKTAFNDFILGNPGKPITIYDVAKLSCEPYLLSFTPSNNSPLVFQKPGIWPINRLAFDDTDFTGVLQVFIEIEINLQRIQELQFEVPNLQVQKLSAKKEQKAEVLSPEVVKPFPKLKTRTENSRGRKRGSSRIYTNTPEKNEIEIKTQNKKKKESAKFRGVQSQARQFSSDSEESAEEQCKHKYKKGVKKDGKKGAFSDSEESDEEQFIRKICVDSDLDMDFDEDNLPDELLDDETVSVGDFVLVRFSTKKKVLYFVGHVQELLDCDEYLVKFLRRRKNYGFCYPAVDDISSIPRKEIIAKLPKPQEIKGTARQASYIKFSVSFSNYDVQ</sequence>
<accession>A0A8J6HRF8</accession>
<evidence type="ECO:0000256" key="1">
    <source>
        <dbReference type="ARBA" id="ARBA00004123"/>
    </source>
</evidence>
<feature type="domain" description="HTH CENPB-type" evidence="7">
    <location>
        <begin position="54"/>
        <end position="129"/>
    </location>
</feature>
<evidence type="ECO:0000256" key="5">
    <source>
        <dbReference type="SAM" id="MobiDB-lite"/>
    </source>
</evidence>
<dbReference type="InterPro" id="IPR007889">
    <property type="entry name" value="HTH_Psq"/>
</dbReference>
<dbReference type="GO" id="GO:0003677">
    <property type="term" value="F:DNA binding"/>
    <property type="evidence" value="ECO:0007669"/>
    <property type="project" value="UniProtKB-UniRule"/>
</dbReference>
<dbReference type="InterPro" id="IPR050863">
    <property type="entry name" value="CenT-Element_Derived"/>
</dbReference>
<feature type="compositionally biased region" description="Basic and acidic residues" evidence="5">
    <location>
        <begin position="191"/>
        <end position="217"/>
    </location>
</feature>
<feature type="domain" description="HTH psq-type" evidence="6">
    <location>
        <begin position="1"/>
        <end position="52"/>
    </location>
</feature>
<name>A0A8J6HRF8_TENMO</name>
<dbReference type="InterPro" id="IPR009057">
    <property type="entry name" value="Homeodomain-like_sf"/>
</dbReference>
<dbReference type="Pfam" id="PF05225">
    <property type="entry name" value="HTH_psq"/>
    <property type="match status" value="1"/>
</dbReference>
<reference evidence="8" key="1">
    <citation type="journal article" date="2020" name="J Insects Food Feed">
        <title>The yellow mealworm (Tenebrio molitor) genome: a resource for the emerging insects as food and feed industry.</title>
        <authorList>
            <person name="Eriksson T."/>
            <person name="Andere A."/>
            <person name="Kelstrup H."/>
            <person name="Emery V."/>
            <person name="Picard C."/>
        </authorList>
    </citation>
    <scope>NUCLEOTIDE SEQUENCE</scope>
    <source>
        <strain evidence="8">Stoneville</strain>
        <tissue evidence="8">Whole head</tissue>
    </source>
</reference>
<dbReference type="Gene3D" id="1.10.10.60">
    <property type="entry name" value="Homeodomain-like"/>
    <property type="match status" value="1"/>
</dbReference>
<organism evidence="8 9">
    <name type="scientific">Tenebrio molitor</name>
    <name type="common">Yellow mealworm beetle</name>
    <dbReference type="NCBI Taxonomy" id="7067"/>
    <lineage>
        <taxon>Eukaryota</taxon>
        <taxon>Metazoa</taxon>
        <taxon>Ecdysozoa</taxon>
        <taxon>Arthropoda</taxon>
        <taxon>Hexapoda</taxon>
        <taxon>Insecta</taxon>
        <taxon>Pterygota</taxon>
        <taxon>Neoptera</taxon>
        <taxon>Endopterygota</taxon>
        <taxon>Coleoptera</taxon>
        <taxon>Polyphaga</taxon>
        <taxon>Cucujiformia</taxon>
        <taxon>Tenebrionidae</taxon>
        <taxon>Tenebrio</taxon>
    </lineage>
</organism>
<dbReference type="SUPFAM" id="SSF46689">
    <property type="entry name" value="Homeodomain-like"/>
    <property type="match status" value="1"/>
</dbReference>
<dbReference type="PANTHER" id="PTHR19303">
    <property type="entry name" value="TRANSPOSON"/>
    <property type="match status" value="1"/>
</dbReference>
<dbReference type="Pfam" id="PF03184">
    <property type="entry name" value="DDE_1"/>
    <property type="match status" value="1"/>
</dbReference>
<feature type="DNA-binding region" description="H-T-H motif" evidence="4">
    <location>
        <begin position="28"/>
        <end position="48"/>
    </location>
</feature>
<reference evidence="8" key="2">
    <citation type="submission" date="2021-08" db="EMBL/GenBank/DDBJ databases">
        <authorList>
            <person name="Eriksson T."/>
        </authorList>
    </citation>
    <scope>NUCLEOTIDE SEQUENCE</scope>
    <source>
        <strain evidence="8">Stoneville</strain>
        <tissue evidence="8">Whole head</tissue>
    </source>
</reference>
<dbReference type="EMBL" id="JABDTM020016978">
    <property type="protein sequence ID" value="KAH0818651.1"/>
    <property type="molecule type" value="Genomic_DNA"/>
</dbReference>
<proteinExistence type="predicted"/>
<evidence type="ECO:0008006" key="10">
    <source>
        <dbReference type="Google" id="ProtNLM"/>
    </source>
</evidence>
<dbReference type="PROSITE" id="PS51253">
    <property type="entry name" value="HTH_CENPB"/>
    <property type="match status" value="1"/>
</dbReference>
<comment type="caution">
    <text evidence="8">The sequence shown here is derived from an EMBL/GenBank/DDBJ whole genome shotgun (WGS) entry which is preliminary data.</text>
</comment>
<protein>
    <recommendedName>
        <fullName evidence="10">HTH CENPB-type domain-containing protein</fullName>
    </recommendedName>
</protein>
<dbReference type="InterPro" id="IPR006600">
    <property type="entry name" value="HTH_CenpB_DNA-bd_dom"/>
</dbReference>
<dbReference type="AlphaFoldDB" id="A0A8J6HRF8"/>
<evidence type="ECO:0000256" key="4">
    <source>
        <dbReference type="PROSITE-ProRule" id="PRU00320"/>
    </source>
</evidence>
<gene>
    <name evidence="8" type="ORF">GEV33_004140</name>
</gene>
<feature type="region of interest" description="Disordered" evidence="5">
    <location>
        <begin position="545"/>
        <end position="631"/>
    </location>
</feature>
<dbReference type="PANTHER" id="PTHR19303:SF74">
    <property type="entry name" value="POGO TRANSPOSABLE ELEMENT WITH KRAB DOMAIN"/>
    <property type="match status" value="1"/>
</dbReference>